<accession>A0A645F2Z0</accession>
<sequence>MIYWIVRRRPYRSRSGTTEIKEQGLGKRVLLGGQDVKNSRPAGCAVSQIADGYGENRAIHVCCHERNRISEGVCVCYRHSIAEPLDKIRWRPLNCSGEGCWLPLIDTLVFGVANKRDGLLLWHCIHAHGIQIGEVVGAAVVGTWRKTDCNLP</sequence>
<organism evidence="1">
    <name type="scientific">bioreactor metagenome</name>
    <dbReference type="NCBI Taxonomy" id="1076179"/>
    <lineage>
        <taxon>unclassified sequences</taxon>
        <taxon>metagenomes</taxon>
        <taxon>ecological metagenomes</taxon>
    </lineage>
</organism>
<name>A0A645F2Z0_9ZZZZ</name>
<dbReference type="AlphaFoldDB" id="A0A645F2Z0"/>
<evidence type="ECO:0000313" key="1">
    <source>
        <dbReference type="EMBL" id="MPN08621.1"/>
    </source>
</evidence>
<gene>
    <name evidence="1" type="ORF">SDC9_155906</name>
</gene>
<protein>
    <submittedName>
        <fullName evidence="1">Uncharacterized protein</fullName>
    </submittedName>
</protein>
<reference evidence="1" key="1">
    <citation type="submission" date="2019-08" db="EMBL/GenBank/DDBJ databases">
        <authorList>
            <person name="Kucharzyk K."/>
            <person name="Murdoch R.W."/>
            <person name="Higgins S."/>
            <person name="Loffler F."/>
        </authorList>
    </citation>
    <scope>NUCLEOTIDE SEQUENCE</scope>
</reference>
<proteinExistence type="predicted"/>
<comment type="caution">
    <text evidence="1">The sequence shown here is derived from an EMBL/GenBank/DDBJ whole genome shotgun (WGS) entry which is preliminary data.</text>
</comment>
<dbReference type="EMBL" id="VSSQ01054692">
    <property type="protein sequence ID" value="MPN08621.1"/>
    <property type="molecule type" value="Genomic_DNA"/>
</dbReference>